<organism evidence="2 3">
    <name type="scientific">Nannocystis pusilla</name>
    <dbReference type="NCBI Taxonomy" id="889268"/>
    <lineage>
        <taxon>Bacteria</taxon>
        <taxon>Pseudomonadati</taxon>
        <taxon>Myxococcota</taxon>
        <taxon>Polyangia</taxon>
        <taxon>Nannocystales</taxon>
        <taxon>Nannocystaceae</taxon>
        <taxon>Nannocystis</taxon>
    </lineage>
</organism>
<dbReference type="Proteomes" id="UP001150924">
    <property type="component" value="Unassembled WGS sequence"/>
</dbReference>
<feature type="compositionally biased region" description="Gly residues" evidence="1">
    <location>
        <begin position="170"/>
        <end position="184"/>
    </location>
</feature>
<proteinExistence type="predicted"/>
<name>A0A9X3EPX2_9BACT</name>
<feature type="compositionally biased region" description="Gly residues" evidence="1">
    <location>
        <begin position="9"/>
        <end position="23"/>
    </location>
</feature>
<reference evidence="2" key="1">
    <citation type="submission" date="2022-11" db="EMBL/GenBank/DDBJ databases">
        <title>Minimal conservation of predation-associated metabolite biosynthetic gene clusters underscores biosynthetic potential of Myxococcota including descriptions for ten novel species: Archangium lansinium sp. nov., Myxococcus landrumus sp. nov., Nannocystis bai.</title>
        <authorList>
            <person name="Ahearne A."/>
            <person name="Stevens C."/>
            <person name="Phillips K."/>
        </authorList>
    </citation>
    <scope>NUCLEOTIDE SEQUENCE</scope>
    <source>
        <strain evidence="2">Na p29</strain>
    </source>
</reference>
<dbReference type="EMBL" id="JAPNKE010000002">
    <property type="protein sequence ID" value="MCY1008102.1"/>
    <property type="molecule type" value="Genomic_DNA"/>
</dbReference>
<accession>A0A9X3EPX2</accession>
<evidence type="ECO:0000313" key="2">
    <source>
        <dbReference type="EMBL" id="MCY1008102.1"/>
    </source>
</evidence>
<dbReference type="InterPro" id="IPR016186">
    <property type="entry name" value="C-type_lectin-like/link_sf"/>
</dbReference>
<feature type="region of interest" description="Disordered" evidence="1">
    <location>
        <begin position="1"/>
        <end position="23"/>
    </location>
</feature>
<evidence type="ECO:0000313" key="3">
    <source>
        <dbReference type="Proteomes" id="UP001150924"/>
    </source>
</evidence>
<protein>
    <submittedName>
        <fullName evidence="2">Uncharacterized protein</fullName>
    </submittedName>
</protein>
<dbReference type="Gene3D" id="3.10.100.10">
    <property type="entry name" value="Mannose-Binding Protein A, subunit A"/>
    <property type="match status" value="1"/>
</dbReference>
<comment type="caution">
    <text evidence="2">The sequence shown here is derived from an EMBL/GenBank/DDBJ whole genome shotgun (WGS) entry which is preliminary data.</text>
</comment>
<dbReference type="InterPro" id="IPR016187">
    <property type="entry name" value="CTDL_fold"/>
</dbReference>
<sequence length="234" mass="23663">MQELSGSQQGFGGDLRFGEEGPGAGLRGADKICAAIAEKSMPGAGSKPWRAFLSASADENGEQVDAIDRVGDGPWYDRLGRLVAAGKDDLLAERPVGADSAIQDDLPNEDGVPNHQPDPLQDPVDNHDTLTGSGADGRLESASSTCLDWTSAVGESDVDGKPMLGHSWPRGGGGGGGPGPGPGDMDGTHWIQSHTASGCAPGVSLIEMGPSPPGANTVGAGGGYGGIYCFSRVP</sequence>
<dbReference type="SUPFAM" id="SSF56436">
    <property type="entry name" value="C-type lectin-like"/>
    <property type="match status" value="1"/>
</dbReference>
<gene>
    <name evidence="2" type="ORF">OV079_21590</name>
</gene>
<dbReference type="RefSeq" id="WP_267770751.1">
    <property type="nucleotide sequence ID" value="NZ_JAPNKE010000002.1"/>
</dbReference>
<feature type="region of interest" description="Disordered" evidence="1">
    <location>
        <begin position="98"/>
        <end position="184"/>
    </location>
</feature>
<keyword evidence="3" id="KW-1185">Reference proteome</keyword>
<dbReference type="AlphaFoldDB" id="A0A9X3EPX2"/>
<evidence type="ECO:0000256" key="1">
    <source>
        <dbReference type="SAM" id="MobiDB-lite"/>
    </source>
</evidence>